<accession>A0AAN6V9L2</accession>
<dbReference type="PANTHER" id="PTHR31645">
    <property type="entry name" value="OLIGOPEPTIDE TRANSPORTER YGL114W-RELATED"/>
    <property type="match status" value="1"/>
</dbReference>
<keyword evidence="3" id="KW-0813">Transport</keyword>
<comment type="subcellular location">
    <subcellularLocation>
        <location evidence="1">Membrane</location>
        <topology evidence="1">Multi-pass membrane protein</topology>
    </subcellularLocation>
</comment>
<protein>
    <submittedName>
        <fullName evidence="8">OPT oligopeptide transporter protein-domain-containing protein</fullName>
    </submittedName>
</protein>
<name>A0AAN6V9L2_9PEZI</name>
<dbReference type="GO" id="GO:0035673">
    <property type="term" value="F:oligopeptide transmembrane transporter activity"/>
    <property type="evidence" value="ECO:0007669"/>
    <property type="project" value="InterPro"/>
</dbReference>
<feature type="transmembrane region" description="Helical" evidence="7">
    <location>
        <begin position="46"/>
        <end position="67"/>
    </location>
</feature>
<comment type="caution">
    <text evidence="8">The sequence shown here is derived from an EMBL/GenBank/DDBJ whole genome shotgun (WGS) entry which is preliminary data.</text>
</comment>
<evidence type="ECO:0000256" key="1">
    <source>
        <dbReference type="ARBA" id="ARBA00004141"/>
    </source>
</evidence>
<evidence type="ECO:0000256" key="4">
    <source>
        <dbReference type="ARBA" id="ARBA00022692"/>
    </source>
</evidence>
<reference evidence="8" key="2">
    <citation type="submission" date="2023-05" db="EMBL/GenBank/DDBJ databases">
        <authorList>
            <consortium name="Lawrence Berkeley National Laboratory"/>
            <person name="Steindorff A."/>
            <person name="Hensen N."/>
            <person name="Bonometti L."/>
            <person name="Westerberg I."/>
            <person name="Brannstrom I.O."/>
            <person name="Guillou S."/>
            <person name="Cros-Aarteil S."/>
            <person name="Calhoun S."/>
            <person name="Haridas S."/>
            <person name="Kuo A."/>
            <person name="Mondo S."/>
            <person name="Pangilinan J."/>
            <person name="Riley R."/>
            <person name="Labutti K."/>
            <person name="Andreopoulos B."/>
            <person name="Lipzen A."/>
            <person name="Chen C."/>
            <person name="Yanf M."/>
            <person name="Daum C."/>
            <person name="Ng V."/>
            <person name="Clum A."/>
            <person name="Ohm R."/>
            <person name="Martin F."/>
            <person name="Silar P."/>
            <person name="Natvig D."/>
            <person name="Lalanne C."/>
            <person name="Gautier V."/>
            <person name="Ament-Velasquez S.L."/>
            <person name="Kruys A."/>
            <person name="Hutchinson M.I."/>
            <person name="Powell A.J."/>
            <person name="Barry K."/>
            <person name="Miller A.N."/>
            <person name="Grigoriev I.V."/>
            <person name="Debuchy R."/>
            <person name="Gladieux P."/>
            <person name="Thoren M.H."/>
            <person name="Johannesson H."/>
        </authorList>
    </citation>
    <scope>NUCLEOTIDE SEQUENCE</scope>
    <source>
        <strain evidence="8">CBS 141.50</strain>
    </source>
</reference>
<evidence type="ECO:0000256" key="6">
    <source>
        <dbReference type="ARBA" id="ARBA00023136"/>
    </source>
</evidence>
<feature type="transmembrane region" description="Helical" evidence="7">
    <location>
        <begin position="351"/>
        <end position="369"/>
    </location>
</feature>
<gene>
    <name evidence="8" type="ORF">C8A04DRAFT_35365</name>
</gene>
<feature type="transmembrane region" description="Helical" evidence="7">
    <location>
        <begin position="205"/>
        <end position="235"/>
    </location>
</feature>
<keyword evidence="5 7" id="KW-1133">Transmembrane helix</keyword>
<keyword evidence="4 7" id="KW-0812">Transmembrane</keyword>
<comment type="similarity">
    <text evidence="2">Belongs to the oligopeptide OPT transporter family.</text>
</comment>
<evidence type="ECO:0000256" key="7">
    <source>
        <dbReference type="SAM" id="Phobius"/>
    </source>
</evidence>
<organism evidence="8 9">
    <name type="scientific">Dichotomopilus funicola</name>
    <dbReference type="NCBI Taxonomy" id="1934379"/>
    <lineage>
        <taxon>Eukaryota</taxon>
        <taxon>Fungi</taxon>
        <taxon>Dikarya</taxon>
        <taxon>Ascomycota</taxon>
        <taxon>Pezizomycotina</taxon>
        <taxon>Sordariomycetes</taxon>
        <taxon>Sordariomycetidae</taxon>
        <taxon>Sordariales</taxon>
        <taxon>Chaetomiaceae</taxon>
        <taxon>Dichotomopilus</taxon>
    </lineage>
</organism>
<dbReference type="RefSeq" id="XP_062639472.1">
    <property type="nucleotide sequence ID" value="XM_062783144.1"/>
</dbReference>
<dbReference type="InterPro" id="IPR004813">
    <property type="entry name" value="OPT"/>
</dbReference>
<evidence type="ECO:0000256" key="3">
    <source>
        <dbReference type="ARBA" id="ARBA00022448"/>
    </source>
</evidence>
<feature type="transmembrane region" description="Helical" evidence="7">
    <location>
        <begin position="294"/>
        <end position="319"/>
    </location>
</feature>
<feature type="transmembrane region" description="Helical" evidence="7">
    <location>
        <begin position="417"/>
        <end position="440"/>
    </location>
</feature>
<feature type="transmembrane region" description="Helical" evidence="7">
    <location>
        <begin position="6"/>
        <end position="25"/>
    </location>
</feature>
<reference evidence="8" key="1">
    <citation type="journal article" date="2023" name="Mol. Phylogenet. Evol.">
        <title>Genome-scale phylogeny and comparative genomics of the fungal order Sordariales.</title>
        <authorList>
            <person name="Hensen N."/>
            <person name="Bonometti L."/>
            <person name="Westerberg I."/>
            <person name="Brannstrom I.O."/>
            <person name="Guillou S."/>
            <person name="Cros-Aarteil S."/>
            <person name="Calhoun S."/>
            <person name="Haridas S."/>
            <person name="Kuo A."/>
            <person name="Mondo S."/>
            <person name="Pangilinan J."/>
            <person name="Riley R."/>
            <person name="LaButti K."/>
            <person name="Andreopoulos B."/>
            <person name="Lipzen A."/>
            <person name="Chen C."/>
            <person name="Yan M."/>
            <person name="Daum C."/>
            <person name="Ng V."/>
            <person name="Clum A."/>
            <person name="Steindorff A."/>
            <person name="Ohm R.A."/>
            <person name="Martin F."/>
            <person name="Silar P."/>
            <person name="Natvig D.O."/>
            <person name="Lalanne C."/>
            <person name="Gautier V."/>
            <person name="Ament-Velasquez S.L."/>
            <person name="Kruys A."/>
            <person name="Hutchinson M.I."/>
            <person name="Powell A.J."/>
            <person name="Barry K."/>
            <person name="Miller A.N."/>
            <person name="Grigoriev I.V."/>
            <person name="Debuchy R."/>
            <person name="Gladieux P."/>
            <person name="Hiltunen Thoren M."/>
            <person name="Johannesson H."/>
        </authorList>
    </citation>
    <scope>NUCLEOTIDE SEQUENCE</scope>
    <source>
        <strain evidence="8">CBS 141.50</strain>
    </source>
</reference>
<evidence type="ECO:0000256" key="5">
    <source>
        <dbReference type="ARBA" id="ARBA00022989"/>
    </source>
</evidence>
<feature type="transmembrane region" description="Helical" evidence="7">
    <location>
        <begin position="469"/>
        <end position="489"/>
    </location>
</feature>
<evidence type="ECO:0000313" key="9">
    <source>
        <dbReference type="Proteomes" id="UP001302676"/>
    </source>
</evidence>
<dbReference type="PANTHER" id="PTHR31645:SF0">
    <property type="entry name" value="OLIGOPEPTIDE TRANSPORTER YGL114W-RELATED"/>
    <property type="match status" value="1"/>
</dbReference>
<feature type="transmembrane region" description="Helical" evidence="7">
    <location>
        <begin position="79"/>
        <end position="101"/>
    </location>
</feature>
<feature type="transmembrane region" description="Helical" evidence="7">
    <location>
        <begin position="326"/>
        <end position="345"/>
    </location>
</feature>
<keyword evidence="9" id="KW-1185">Reference proteome</keyword>
<proteinExistence type="inferred from homology"/>
<keyword evidence="6 7" id="KW-0472">Membrane</keyword>
<dbReference type="Proteomes" id="UP001302676">
    <property type="component" value="Unassembled WGS sequence"/>
</dbReference>
<feature type="transmembrane region" description="Helical" evidence="7">
    <location>
        <begin position="256"/>
        <end position="274"/>
    </location>
</feature>
<dbReference type="InterPro" id="IPR045035">
    <property type="entry name" value="YSL-like"/>
</dbReference>
<dbReference type="Pfam" id="PF03169">
    <property type="entry name" value="OPT"/>
    <property type="match status" value="3"/>
</dbReference>
<evidence type="ECO:0000313" key="8">
    <source>
        <dbReference type="EMBL" id="KAK4146101.1"/>
    </source>
</evidence>
<feature type="transmembrane region" description="Helical" evidence="7">
    <location>
        <begin position="164"/>
        <end position="185"/>
    </location>
</feature>
<sequence length="564" mass="60185">MYFGLQVGALNTMSTSTALLAFAIFRSTSRWLPFDFTPTENVIVQTIASSIAGMPVAASLTSAIPAFEFLRKPDEGGPRHFAIAELMVWSLGVSLFGTVLARPSRADADKRGFNLVDADADTIGDGDEDADVEAEHALDNADEVVDDNGAQLYREYDWASKVKIIVYAFSGAAVYVFASFFFPILSKLPIFGIAASEEWLWFLTLSPALTAFGMILDLPVAFSMLFGAVLGWGILSPLAKGNIWTPGGVGDMETGARGWLLWISVSFLLGDAVVRHDNGGSTKPSDSDTAGQLISSQAIFVSMVISTSLCLVCTLGVFGKEISFQLVILAVAIAFPLCVIIMQSVGETDTAPTMSLSNVCQFLFVLLLYQGPRNSLMTMAAGAVTEAGLWQSAVLMTDLKTAYLVQASPKVMFRAQLLGSVIGAFIGSGIYRLFTAVYTIPSPNFSAPLAYMWSNTARLADGGSLPKEVWPFMLLAFTASACLRILGLVAGTRRWSIWVPSGVSISIGMYVTPSITLARLAGAAIRIFGIHYWGLSEVSLMSAAAGCILGESMLGFVPQIIGAL</sequence>
<evidence type="ECO:0000256" key="2">
    <source>
        <dbReference type="ARBA" id="ARBA00008807"/>
    </source>
</evidence>
<dbReference type="EMBL" id="MU853564">
    <property type="protein sequence ID" value="KAK4146101.1"/>
    <property type="molecule type" value="Genomic_DNA"/>
</dbReference>
<dbReference type="GeneID" id="87819757"/>
<dbReference type="AlphaFoldDB" id="A0AAN6V9L2"/>
<dbReference type="GO" id="GO:0000329">
    <property type="term" value="C:fungal-type vacuole membrane"/>
    <property type="evidence" value="ECO:0007669"/>
    <property type="project" value="TreeGrafter"/>
</dbReference>